<feature type="region of interest" description="Disordered" evidence="1">
    <location>
        <begin position="249"/>
        <end position="274"/>
    </location>
</feature>
<dbReference type="OMA" id="IGSAYTH"/>
<dbReference type="Proteomes" id="UP000756132">
    <property type="component" value="Chromosome 3"/>
</dbReference>
<reference evidence="2" key="2">
    <citation type="journal article" date="2022" name="Microb. Genom.">
        <title>A chromosome-scale genome assembly of the tomato pathogen Cladosporium fulvum reveals a compartmentalized genome architecture and the presence of a dispensable chromosome.</title>
        <authorList>
            <person name="Zaccaron A.Z."/>
            <person name="Chen L.H."/>
            <person name="Samaras A."/>
            <person name="Stergiopoulos I."/>
        </authorList>
    </citation>
    <scope>NUCLEOTIDE SEQUENCE</scope>
    <source>
        <strain evidence="2">Race5_Kim</strain>
    </source>
</reference>
<evidence type="ECO:0000256" key="1">
    <source>
        <dbReference type="SAM" id="MobiDB-lite"/>
    </source>
</evidence>
<keyword evidence="3" id="KW-1185">Reference proteome</keyword>
<dbReference type="RefSeq" id="XP_047759993.1">
    <property type="nucleotide sequence ID" value="XM_047906954.1"/>
</dbReference>
<dbReference type="GeneID" id="71987684"/>
<dbReference type="KEGG" id="ffu:CLAFUR5_07806"/>
<name>A0A9Q8LDY2_PASFU</name>
<reference evidence="2" key="1">
    <citation type="submission" date="2021-12" db="EMBL/GenBank/DDBJ databases">
        <authorList>
            <person name="Zaccaron A."/>
            <person name="Stergiopoulos I."/>
        </authorList>
    </citation>
    <scope>NUCLEOTIDE SEQUENCE</scope>
    <source>
        <strain evidence="2">Race5_Kim</strain>
    </source>
</reference>
<gene>
    <name evidence="2" type="ORF">CLAFUR5_07806</name>
</gene>
<protein>
    <submittedName>
        <fullName evidence="2">Uncharacterized protein</fullName>
    </submittedName>
</protein>
<sequence>MFCASLRRRPPFAPICNNLTLTASGGLQGKQTTLHHQHTTNAYPENQLTTHDIAIPSGTNIDPRTGTKLSARHLRILLFAPSAISDKNLEATIARIKGLLTLPDVEQNDHAIIFLLCPPRNTTFHSAKFSLQTTGNDGDGDTTAGVLAYIRLQVELRNHKVPPIAVLPLCQLDSLPSLIQKHAAATSKQRPKTAPPSKTTRFELLTQCTAAPPMQEQTAYVCTDIFKDLRDLAQSSVNVTAVPALASSSPSVRAAGGRNPLYLGEGDEKGGADPERKVRMLRDMVGEEEGGDVVDFWREEFVVE</sequence>
<dbReference type="OrthoDB" id="2129069at2759"/>
<accession>A0A9Q8LDY2</accession>
<organism evidence="2 3">
    <name type="scientific">Passalora fulva</name>
    <name type="common">Tomato leaf mold</name>
    <name type="synonym">Cladosporium fulvum</name>
    <dbReference type="NCBI Taxonomy" id="5499"/>
    <lineage>
        <taxon>Eukaryota</taxon>
        <taxon>Fungi</taxon>
        <taxon>Dikarya</taxon>
        <taxon>Ascomycota</taxon>
        <taxon>Pezizomycotina</taxon>
        <taxon>Dothideomycetes</taxon>
        <taxon>Dothideomycetidae</taxon>
        <taxon>Mycosphaerellales</taxon>
        <taxon>Mycosphaerellaceae</taxon>
        <taxon>Fulvia</taxon>
    </lineage>
</organism>
<evidence type="ECO:0000313" key="3">
    <source>
        <dbReference type="Proteomes" id="UP000756132"/>
    </source>
</evidence>
<evidence type="ECO:0000313" key="2">
    <source>
        <dbReference type="EMBL" id="UJO15627.1"/>
    </source>
</evidence>
<proteinExistence type="predicted"/>
<dbReference type="EMBL" id="CP090165">
    <property type="protein sequence ID" value="UJO15627.1"/>
    <property type="molecule type" value="Genomic_DNA"/>
</dbReference>
<dbReference type="AlphaFoldDB" id="A0A9Q8LDY2"/>